<keyword evidence="3" id="KW-0812">Transmembrane</keyword>
<dbReference type="GO" id="GO:0006465">
    <property type="term" value="P:signal peptide processing"/>
    <property type="evidence" value="ECO:0007669"/>
    <property type="project" value="InterPro"/>
</dbReference>
<comment type="caution">
    <text evidence="9">The sequence shown here is derived from an EMBL/GenBank/DDBJ whole genome shotgun (WGS) entry which is preliminary data.</text>
</comment>
<gene>
    <name evidence="10" type="ORF">QTG54_007181</name>
    <name evidence="9" type="ORF">QTG54_013355</name>
</gene>
<keyword evidence="5" id="KW-0735">Signal-anchor</keyword>
<comment type="subcellular location">
    <subcellularLocation>
        <location evidence="1">Endoplasmic reticulum membrane</location>
        <topology evidence="1">Single-pass type II membrane protein</topology>
    </subcellularLocation>
</comment>
<accession>A0AAD8XZ02</accession>
<comment type="similarity">
    <text evidence="2">Belongs to the SPCS3 family.</text>
</comment>
<protein>
    <recommendedName>
        <fullName evidence="8">Signal peptidase complex subunit 3</fullName>
    </recommendedName>
</protein>
<evidence type="ECO:0000313" key="9">
    <source>
        <dbReference type="EMBL" id="KAK1736219.1"/>
    </source>
</evidence>
<dbReference type="PIRSF" id="PIRSF016089">
    <property type="entry name" value="SPC22"/>
    <property type="match status" value="1"/>
</dbReference>
<evidence type="ECO:0000256" key="3">
    <source>
        <dbReference type="ARBA" id="ARBA00022692"/>
    </source>
</evidence>
<dbReference type="GO" id="GO:0045047">
    <property type="term" value="P:protein targeting to ER"/>
    <property type="evidence" value="ECO:0007669"/>
    <property type="project" value="TreeGrafter"/>
</dbReference>
<keyword evidence="6" id="KW-1133">Transmembrane helix</keyword>
<evidence type="ECO:0000256" key="1">
    <source>
        <dbReference type="ARBA" id="ARBA00004648"/>
    </source>
</evidence>
<evidence type="ECO:0000256" key="7">
    <source>
        <dbReference type="ARBA" id="ARBA00023136"/>
    </source>
</evidence>
<evidence type="ECO:0000313" key="11">
    <source>
        <dbReference type="Proteomes" id="UP001224775"/>
    </source>
</evidence>
<evidence type="ECO:0000256" key="4">
    <source>
        <dbReference type="ARBA" id="ARBA00022824"/>
    </source>
</evidence>
<evidence type="ECO:0000256" key="8">
    <source>
        <dbReference type="ARBA" id="ARBA00029556"/>
    </source>
</evidence>
<proteinExistence type="inferred from homology"/>
<dbReference type="PANTHER" id="PTHR12804">
    <property type="entry name" value="MICROSOMAL SIGNAL PEPTIDASE 23 KD SUBUNIT SPC22/23"/>
    <property type="match status" value="1"/>
</dbReference>
<evidence type="ECO:0000256" key="6">
    <source>
        <dbReference type="ARBA" id="ARBA00022989"/>
    </source>
</evidence>
<dbReference type="Pfam" id="PF04573">
    <property type="entry name" value="SPC22"/>
    <property type="match status" value="1"/>
</dbReference>
<keyword evidence="7" id="KW-0472">Membrane</keyword>
<dbReference type="Proteomes" id="UP001224775">
    <property type="component" value="Unassembled WGS sequence"/>
</dbReference>
<organism evidence="9 11">
    <name type="scientific">Skeletonema marinoi</name>
    <dbReference type="NCBI Taxonomy" id="267567"/>
    <lineage>
        <taxon>Eukaryota</taxon>
        <taxon>Sar</taxon>
        <taxon>Stramenopiles</taxon>
        <taxon>Ochrophyta</taxon>
        <taxon>Bacillariophyta</taxon>
        <taxon>Coscinodiscophyceae</taxon>
        <taxon>Thalassiosirophycidae</taxon>
        <taxon>Thalassiosirales</taxon>
        <taxon>Skeletonemataceae</taxon>
        <taxon>Skeletonema</taxon>
        <taxon>Skeletonema marinoi-dohrnii complex</taxon>
    </lineage>
</organism>
<evidence type="ECO:0000256" key="5">
    <source>
        <dbReference type="ARBA" id="ARBA00022968"/>
    </source>
</evidence>
<evidence type="ECO:0000313" key="10">
    <source>
        <dbReference type="EMBL" id="KAK1742616.1"/>
    </source>
</evidence>
<evidence type="ECO:0000256" key="2">
    <source>
        <dbReference type="ARBA" id="ARBA00009289"/>
    </source>
</evidence>
<dbReference type="GO" id="GO:0005787">
    <property type="term" value="C:signal peptidase complex"/>
    <property type="evidence" value="ECO:0007669"/>
    <property type="project" value="InterPro"/>
</dbReference>
<dbReference type="PANTHER" id="PTHR12804:SF0">
    <property type="entry name" value="SIGNAL PEPTIDASE COMPLEX SUBUNIT 3"/>
    <property type="match status" value="1"/>
</dbReference>
<keyword evidence="4" id="KW-0256">Endoplasmic reticulum</keyword>
<dbReference type="EMBL" id="JATAAI010000030">
    <property type="protein sequence ID" value="KAK1736219.1"/>
    <property type="molecule type" value="Genomic_DNA"/>
</dbReference>
<dbReference type="EMBL" id="JATAAI010000011">
    <property type="protein sequence ID" value="KAK1742616.1"/>
    <property type="molecule type" value="Genomic_DNA"/>
</dbReference>
<dbReference type="AlphaFoldDB" id="A0AAD8XZ02"/>
<name>A0AAD8XZ02_9STRA</name>
<keyword evidence="11" id="KW-1185">Reference proteome</keyword>
<dbReference type="InterPro" id="IPR007653">
    <property type="entry name" value="SPC3"/>
</dbReference>
<sequence length="176" mass="20062">MHTVWVRLNAVVFFGLTVLLCLSILAALSKFNHTAHYQPIIKKLALNNMKSLKNHGGVDRALLSFDLQADMTPAFHWNIKQLFVYVIATYKTDTNPKNQIVLWDRIIENTDPPEKKQLNEKNVFVKYGLVDQGAELRGKEVELSLHWDHMPLTGTLFVGKQKEGTESAFVLPAEYL</sequence>
<reference evidence="9" key="1">
    <citation type="submission" date="2023-06" db="EMBL/GenBank/DDBJ databases">
        <title>Survivors Of The Sea: Transcriptome response of Skeletonema marinoi to long-term dormancy.</title>
        <authorList>
            <person name="Pinder M.I.M."/>
            <person name="Kourtchenko O."/>
            <person name="Robertson E.K."/>
            <person name="Larsson T."/>
            <person name="Maumus F."/>
            <person name="Osuna-Cruz C.M."/>
            <person name="Vancaester E."/>
            <person name="Stenow R."/>
            <person name="Vandepoele K."/>
            <person name="Ploug H."/>
            <person name="Bruchert V."/>
            <person name="Godhe A."/>
            <person name="Topel M."/>
        </authorList>
    </citation>
    <scope>NUCLEOTIDE SEQUENCE</scope>
    <source>
        <strain evidence="9">R05AC</strain>
    </source>
</reference>